<evidence type="ECO:0000256" key="5">
    <source>
        <dbReference type="SAM" id="Coils"/>
    </source>
</evidence>
<dbReference type="PROSITE" id="PS50109">
    <property type="entry name" value="HIS_KIN"/>
    <property type="match status" value="1"/>
</dbReference>
<dbReference type="InterPro" id="IPR036890">
    <property type="entry name" value="HATPase_C_sf"/>
</dbReference>
<dbReference type="Proteomes" id="UP000266005">
    <property type="component" value="Unassembled WGS sequence"/>
</dbReference>
<dbReference type="InterPro" id="IPR003594">
    <property type="entry name" value="HATPase_dom"/>
</dbReference>
<reference evidence="9" key="1">
    <citation type="submission" date="2018-08" db="EMBL/GenBank/DDBJ databases">
        <title>Mucilaginibacter sp. MYSH2.</title>
        <authorList>
            <person name="Seo T."/>
        </authorList>
    </citation>
    <scope>NUCLEOTIDE SEQUENCE [LARGE SCALE GENOMIC DNA]</scope>
    <source>
        <strain evidence="9">KIRAN</strain>
    </source>
</reference>
<gene>
    <name evidence="8" type="ORF">D1627_03315</name>
</gene>
<organism evidence="8 9">
    <name type="scientific">Pontibacter oryzae</name>
    <dbReference type="NCBI Taxonomy" id="2304593"/>
    <lineage>
        <taxon>Bacteria</taxon>
        <taxon>Pseudomonadati</taxon>
        <taxon>Bacteroidota</taxon>
        <taxon>Cytophagia</taxon>
        <taxon>Cytophagales</taxon>
        <taxon>Hymenobacteraceae</taxon>
        <taxon>Pontibacter</taxon>
    </lineage>
</organism>
<feature type="modified residue" description="4-aspartylphosphate" evidence="4">
    <location>
        <position position="71"/>
    </location>
</feature>
<dbReference type="InterPro" id="IPR001789">
    <property type="entry name" value="Sig_transdc_resp-reg_receiver"/>
</dbReference>
<dbReference type="Gene3D" id="3.40.50.2300">
    <property type="match status" value="1"/>
</dbReference>
<keyword evidence="8" id="KW-0418">Kinase</keyword>
<dbReference type="InterPro" id="IPR004358">
    <property type="entry name" value="Sig_transdc_His_kin-like_C"/>
</dbReference>
<feature type="domain" description="Histidine kinase" evidence="6">
    <location>
        <begin position="186"/>
        <end position="403"/>
    </location>
</feature>
<dbReference type="Gene3D" id="1.10.287.130">
    <property type="match status" value="1"/>
</dbReference>
<dbReference type="SMART" id="SM00387">
    <property type="entry name" value="HATPase_c"/>
    <property type="match status" value="1"/>
</dbReference>
<evidence type="ECO:0000256" key="4">
    <source>
        <dbReference type="PROSITE-ProRule" id="PRU00169"/>
    </source>
</evidence>
<dbReference type="InterPro" id="IPR036097">
    <property type="entry name" value="HisK_dim/P_sf"/>
</dbReference>
<comment type="caution">
    <text evidence="8">The sequence shown here is derived from an EMBL/GenBank/DDBJ whole genome shotgun (WGS) entry which is preliminary data.</text>
</comment>
<evidence type="ECO:0000313" key="8">
    <source>
        <dbReference type="EMBL" id="RIJ43222.1"/>
    </source>
</evidence>
<proteinExistence type="predicted"/>
<dbReference type="SUPFAM" id="SSF52172">
    <property type="entry name" value="CheY-like"/>
    <property type="match status" value="1"/>
</dbReference>
<dbReference type="EMBL" id="QWGE01000001">
    <property type="protein sequence ID" value="RIJ43222.1"/>
    <property type="molecule type" value="Genomic_DNA"/>
</dbReference>
<evidence type="ECO:0000256" key="3">
    <source>
        <dbReference type="ARBA" id="ARBA00022553"/>
    </source>
</evidence>
<dbReference type="EC" id="2.7.13.3" evidence="2"/>
<dbReference type="GO" id="GO:0000155">
    <property type="term" value="F:phosphorelay sensor kinase activity"/>
    <property type="evidence" value="ECO:0007669"/>
    <property type="project" value="InterPro"/>
</dbReference>
<keyword evidence="5" id="KW-0175">Coiled coil</keyword>
<dbReference type="PANTHER" id="PTHR43547">
    <property type="entry name" value="TWO-COMPONENT HISTIDINE KINASE"/>
    <property type="match status" value="1"/>
</dbReference>
<dbReference type="SUPFAM" id="SSF47384">
    <property type="entry name" value="Homodimeric domain of signal transducing histidine kinase"/>
    <property type="match status" value="1"/>
</dbReference>
<dbReference type="PANTHER" id="PTHR43547:SF2">
    <property type="entry name" value="HYBRID SIGNAL TRANSDUCTION HISTIDINE KINASE C"/>
    <property type="match status" value="1"/>
</dbReference>
<dbReference type="Gene3D" id="3.30.565.10">
    <property type="entry name" value="Histidine kinase-like ATPase, C-terminal domain"/>
    <property type="match status" value="1"/>
</dbReference>
<dbReference type="Pfam" id="PF00072">
    <property type="entry name" value="Response_reg"/>
    <property type="match status" value="1"/>
</dbReference>
<evidence type="ECO:0000256" key="2">
    <source>
        <dbReference type="ARBA" id="ARBA00012438"/>
    </source>
</evidence>
<keyword evidence="9" id="KW-1185">Reference proteome</keyword>
<dbReference type="InterPro" id="IPR003661">
    <property type="entry name" value="HisK_dim/P_dom"/>
</dbReference>
<feature type="domain" description="Response regulatory" evidence="7">
    <location>
        <begin position="20"/>
        <end position="139"/>
    </location>
</feature>
<evidence type="ECO:0000313" key="9">
    <source>
        <dbReference type="Proteomes" id="UP000266005"/>
    </source>
</evidence>
<name>A0A399SLU3_9BACT</name>
<sequence length="408" mass="46306">MIDQQPKPASLTLDPACPVKVLLVDDKPENLISLESLLFSEGDNVSYLFASSGEEALKIALREDLALILLDVQMPGMNGYEVARYLRDNSKTKDIPVIFVTAIVEQSSHVVEGFEAGAVDFLFKPLHPYITRAKVATFINLYTQKKELERANALTMQANRELEKRVEERTKELTRINKDLENFVYTASHDLKAPIINIEGLIKALRESLIENCVELEEIESLFDMVDNSVFRFKNTLVDLTEVARLQHQEDDISDRISFREILEDVKSNIKCMILETDAEITDDFSEAPEVLYSRKNLRSIIYNLVSNGIKYRSPDRKPVVKLKTYVSDGFTVLSVQDNGLGIREEDHEKVFSMFTRLHDHTEGTGVGMTIVKRIVENSDGRIELRSELGQGSVFEVYLKQATLPLEV</sequence>
<dbReference type="AlphaFoldDB" id="A0A399SLU3"/>
<dbReference type="SUPFAM" id="SSF55874">
    <property type="entry name" value="ATPase domain of HSP90 chaperone/DNA topoisomerase II/histidine kinase"/>
    <property type="match status" value="1"/>
</dbReference>
<dbReference type="Pfam" id="PF02518">
    <property type="entry name" value="HATPase_c"/>
    <property type="match status" value="1"/>
</dbReference>
<comment type="catalytic activity">
    <reaction evidence="1">
        <text>ATP + protein L-histidine = ADP + protein N-phospho-L-histidine.</text>
        <dbReference type="EC" id="2.7.13.3"/>
    </reaction>
</comment>
<dbReference type="OrthoDB" id="9766459at2"/>
<evidence type="ECO:0000256" key="1">
    <source>
        <dbReference type="ARBA" id="ARBA00000085"/>
    </source>
</evidence>
<dbReference type="InterPro" id="IPR011006">
    <property type="entry name" value="CheY-like_superfamily"/>
</dbReference>
<evidence type="ECO:0000259" key="7">
    <source>
        <dbReference type="PROSITE" id="PS50110"/>
    </source>
</evidence>
<dbReference type="PROSITE" id="PS50110">
    <property type="entry name" value="RESPONSE_REGULATORY"/>
    <property type="match status" value="1"/>
</dbReference>
<dbReference type="PRINTS" id="PR00344">
    <property type="entry name" value="BCTRLSENSOR"/>
</dbReference>
<feature type="coiled-coil region" evidence="5">
    <location>
        <begin position="145"/>
        <end position="179"/>
    </location>
</feature>
<keyword evidence="3 4" id="KW-0597">Phosphoprotein</keyword>
<accession>A0A399SLU3</accession>
<keyword evidence="8" id="KW-0808">Transferase</keyword>
<dbReference type="InterPro" id="IPR005467">
    <property type="entry name" value="His_kinase_dom"/>
</dbReference>
<dbReference type="SMART" id="SM00448">
    <property type="entry name" value="REC"/>
    <property type="match status" value="1"/>
</dbReference>
<evidence type="ECO:0000259" key="6">
    <source>
        <dbReference type="PROSITE" id="PS50109"/>
    </source>
</evidence>
<dbReference type="CDD" id="cd00082">
    <property type="entry name" value="HisKA"/>
    <property type="match status" value="1"/>
</dbReference>
<protein>
    <recommendedName>
        <fullName evidence="2">histidine kinase</fullName>
        <ecNumber evidence="2">2.7.13.3</ecNumber>
    </recommendedName>
</protein>